<dbReference type="SMART" id="SM00220">
    <property type="entry name" value="S_TKc"/>
    <property type="match status" value="1"/>
</dbReference>
<dbReference type="InterPro" id="IPR000719">
    <property type="entry name" value="Prot_kinase_dom"/>
</dbReference>
<gene>
    <name evidence="7" type="ORF">OSCT_0275</name>
</gene>
<dbReference type="Pfam" id="PF00069">
    <property type="entry name" value="Pkinase"/>
    <property type="match status" value="1"/>
</dbReference>
<dbReference type="Gene3D" id="1.10.510.10">
    <property type="entry name" value="Transferase(Phosphotransferase) domain 1"/>
    <property type="match status" value="1"/>
</dbReference>
<keyword evidence="3" id="KW-0547">Nucleotide-binding</keyword>
<dbReference type="STRING" id="765420.OSCT_0275"/>
<accession>E1IAC4</accession>
<feature type="domain" description="Protein kinase" evidence="6">
    <location>
        <begin position="9"/>
        <end position="252"/>
    </location>
</feature>
<dbReference type="eggNOG" id="COG0515">
    <property type="taxonomic scope" value="Bacteria"/>
</dbReference>
<dbReference type="InterPro" id="IPR011009">
    <property type="entry name" value="Kinase-like_dom_sf"/>
</dbReference>
<dbReference type="PANTHER" id="PTHR43289:SF6">
    <property type="entry name" value="SERINE_THREONINE-PROTEIN KINASE NEKL-3"/>
    <property type="match status" value="1"/>
</dbReference>
<keyword evidence="2" id="KW-0808">Transferase</keyword>
<comment type="caution">
    <text evidence="7">The sequence shown here is derived from an EMBL/GenBank/DDBJ whole genome shotgun (WGS) entry which is preliminary data.</text>
</comment>
<dbReference type="PANTHER" id="PTHR43289">
    <property type="entry name" value="MITOGEN-ACTIVATED PROTEIN KINASE KINASE KINASE 20-RELATED"/>
    <property type="match status" value="1"/>
</dbReference>
<dbReference type="EC" id="2.7.11.1" evidence="1"/>
<dbReference type="Proteomes" id="UP000054010">
    <property type="component" value="Unassembled WGS sequence"/>
</dbReference>
<dbReference type="EMBL" id="ADVR01000004">
    <property type="protein sequence ID" value="EFO81878.1"/>
    <property type="molecule type" value="Genomic_DNA"/>
</dbReference>
<dbReference type="SUPFAM" id="SSF56112">
    <property type="entry name" value="Protein kinase-like (PK-like)"/>
    <property type="match status" value="1"/>
</dbReference>
<dbReference type="InterPro" id="IPR008266">
    <property type="entry name" value="Tyr_kinase_AS"/>
</dbReference>
<dbReference type="AlphaFoldDB" id="E1IAC4"/>
<protein>
    <recommendedName>
        <fullName evidence="1">non-specific serine/threonine protein kinase</fullName>
        <ecNumber evidence="1">2.7.11.1</ecNumber>
    </recommendedName>
</protein>
<evidence type="ECO:0000256" key="5">
    <source>
        <dbReference type="ARBA" id="ARBA00022840"/>
    </source>
</evidence>
<sequence>MHANISCSFQPVRRIGHGGQAEVFLGRTRGGGGLAALKVAHPGHAAGLHDEHGWLALPSTAHPHLPQLYTQRYGGRGDLGYLSLPGQPPRPFLALAYLPGQTVAAWLARRRGRGLAPHLACAIAYQAALALDHLHRQVGIVHYDVRPANLLVAPGRHLHVTLLDLGSAESLDAPRRSAIYVAPDALAPESQRGMPASPLVDVYALGVTLRTMLAGQPISRGLASLIAEATADDPRQRLPDMRAFIEHLARAA</sequence>
<evidence type="ECO:0000256" key="2">
    <source>
        <dbReference type="ARBA" id="ARBA00022679"/>
    </source>
</evidence>
<evidence type="ECO:0000256" key="1">
    <source>
        <dbReference type="ARBA" id="ARBA00012513"/>
    </source>
</evidence>
<dbReference type="HOGENOM" id="CLU_1101973_0_0_0"/>
<dbReference type="GO" id="GO:0005524">
    <property type="term" value="F:ATP binding"/>
    <property type="evidence" value="ECO:0007669"/>
    <property type="project" value="UniProtKB-KW"/>
</dbReference>
<organism evidence="7 8">
    <name type="scientific">Oscillochloris trichoides DG-6</name>
    <dbReference type="NCBI Taxonomy" id="765420"/>
    <lineage>
        <taxon>Bacteria</taxon>
        <taxon>Bacillati</taxon>
        <taxon>Chloroflexota</taxon>
        <taxon>Chloroflexia</taxon>
        <taxon>Chloroflexales</taxon>
        <taxon>Chloroflexineae</taxon>
        <taxon>Oscillochloridaceae</taxon>
        <taxon>Oscillochloris</taxon>
    </lineage>
</organism>
<evidence type="ECO:0000313" key="8">
    <source>
        <dbReference type="Proteomes" id="UP000054010"/>
    </source>
</evidence>
<name>E1IAC4_9CHLR</name>
<dbReference type="PROSITE" id="PS00109">
    <property type="entry name" value="PROTEIN_KINASE_TYR"/>
    <property type="match status" value="1"/>
</dbReference>
<keyword evidence="5" id="KW-0067">ATP-binding</keyword>
<keyword evidence="4" id="KW-0418">Kinase</keyword>
<dbReference type="OrthoDB" id="9762169at2"/>
<evidence type="ECO:0000313" key="7">
    <source>
        <dbReference type="EMBL" id="EFO81878.1"/>
    </source>
</evidence>
<dbReference type="PROSITE" id="PS50011">
    <property type="entry name" value="PROTEIN_KINASE_DOM"/>
    <property type="match status" value="1"/>
</dbReference>
<dbReference type="GO" id="GO:0004674">
    <property type="term" value="F:protein serine/threonine kinase activity"/>
    <property type="evidence" value="ECO:0007669"/>
    <property type="project" value="UniProtKB-EC"/>
</dbReference>
<evidence type="ECO:0000256" key="3">
    <source>
        <dbReference type="ARBA" id="ARBA00022741"/>
    </source>
</evidence>
<proteinExistence type="predicted"/>
<reference evidence="7 8" key="1">
    <citation type="journal article" date="2011" name="J. Bacteriol.">
        <title>Draft genome sequence of the anoxygenic filamentous phototrophic bacterium Oscillochloris trichoides subsp. DG-6.</title>
        <authorList>
            <person name="Kuznetsov B.B."/>
            <person name="Ivanovsky R.N."/>
            <person name="Keppen O.I."/>
            <person name="Sukhacheva M.V."/>
            <person name="Bumazhkin B.K."/>
            <person name="Patutina E.O."/>
            <person name="Beletsky A.V."/>
            <person name="Mardanov A.V."/>
            <person name="Baslerov R.V."/>
            <person name="Panteleeva A.N."/>
            <person name="Kolganova T.V."/>
            <person name="Ravin N.V."/>
            <person name="Skryabin K.G."/>
        </authorList>
    </citation>
    <scope>NUCLEOTIDE SEQUENCE [LARGE SCALE GENOMIC DNA]</scope>
    <source>
        <strain evidence="7 8">DG-6</strain>
    </source>
</reference>
<evidence type="ECO:0000259" key="6">
    <source>
        <dbReference type="PROSITE" id="PS50011"/>
    </source>
</evidence>
<evidence type="ECO:0000256" key="4">
    <source>
        <dbReference type="ARBA" id="ARBA00022777"/>
    </source>
</evidence>
<keyword evidence="8" id="KW-1185">Reference proteome</keyword>